<evidence type="ECO:0000256" key="4">
    <source>
        <dbReference type="ARBA" id="ARBA00022490"/>
    </source>
</evidence>
<accession>A0A520MP10</accession>
<dbReference type="GO" id="GO:0006105">
    <property type="term" value="P:succinate metabolic process"/>
    <property type="evidence" value="ECO:0007669"/>
    <property type="project" value="TreeGrafter"/>
</dbReference>
<dbReference type="EMBL" id="SHBP01000001">
    <property type="protein sequence ID" value="RZO22947.1"/>
    <property type="molecule type" value="Genomic_DNA"/>
</dbReference>
<dbReference type="InterPro" id="IPR050531">
    <property type="entry name" value="SdhE_FAD_assembly_factor"/>
</dbReference>
<organism evidence="6 7">
    <name type="scientific">SAR92 clade bacterium</name>
    <dbReference type="NCBI Taxonomy" id="2315479"/>
    <lineage>
        <taxon>Bacteria</taxon>
        <taxon>Pseudomonadati</taxon>
        <taxon>Pseudomonadota</taxon>
        <taxon>Gammaproteobacteria</taxon>
        <taxon>Cellvibrionales</taxon>
        <taxon>Porticoccaceae</taxon>
        <taxon>SAR92 clade</taxon>
    </lineage>
</organism>
<comment type="subcellular location">
    <subcellularLocation>
        <location evidence="1">Cytoplasm</location>
    </subcellularLocation>
</comment>
<dbReference type="Pfam" id="PF03937">
    <property type="entry name" value="Sdh5"/>
    <property type="match status" value="1"/>
</dbReference>
<comment type="caution">
    <text evidence="6">The sequence shown here is derived from an EMBL/GenBank/DDBJ whole genome shotgun (WGS) entry which is preliminary data.</text>
</comment>
<gene>
    <name evidence="6" type="ORF">EVB03_00880</name>
</gene>
<sequence length="83" mass="9998">MNKNRLLWASRRGMLELDLILTPFVENVYDSLDEQDQLRFQVLLDCEDQTLFLWFMQREQPTDPNMQRILQVIRDSRKKPSAV</sequence>
<dbReference type="InterPro" id="IPR036714">
    <property type="entry name" value="SDH_sf"/>
</dbReference>
<keyword evidence="4" id="KW-0963">Cytoplasm</keyword>
<dbReference type="GO" id="GO:0005737">
    <property type="term" value="C:cytoplasm"/>
    <property type="evidence" value="ECO:0007669"/>
    <property type="project" value="UniProtKB-SubCell"/>
</dbReference>
<dbReference type="InterPro" id="IPR005631">
    <property type="entry name" value="SDH"/>
</dbReference>
<dbReference type="PANTHER" id="PTHR39585">
    <property type="entry name" value="FAD ASSEMBLY FACTOR SDHE"/>
    <property type="match status" value="1"/>
</dbReference>
<evidence type="ECO:0000313" key="7">
    <source>
        <dbReference type="Proteomes" id="UP000315889"/>
    </source>
</evidence>
<evidence type="ECO:0000256" key="5">
    <source>
        <dbReference type="ARBA" id="ARBA00023186"/>
    </source>
</evidence>
<dbReference type="Gene3D" id="1.10.150.250">
    <property type="entry name" value="Flavinator of succinate dehydrogenase"/>
    <property type="match status" value="1"/>
</dbReference>
<dbReference type="Proteomes" id="UP000315889">
    <property type="component" value="Unassembled WGS sequence"/>
</dbReference>
<dbReference type="AlphaFoldDB" id="A0A520MP10"/>
<evidence type="ECO:0000256" key="1">
    <source>
        <dbReference type="ARBA" id="ARBA00004496"/>
    </source>
</evidence>
<evidence type="ECO:0000256" key="2">
    <source>
        <dbReference type="ARBA" id="ARBA00008571"/>
    </source>
</evidence>
<protein>
    <recommendedName>
        <fullName evidence="3">FAD assembly factor SdhE</fullName>
    </recommendedName>
</protein>
<dbReference type="PANTHER" id="PTHR39585:SF1">
    <property type="entry name" value="FAD ASSEMBLY FACTOR SDHE"/>
    <property type="match status" value="1"/>
</dbReference>
<dbReference type="SUPFAM" id="SSF109910">
    <property type="entry name" value="YgfY-like"/>
    <property type="match status" value="1"/>
</dbReference>
<name>A0A520MP10_9GAMM</name>
<reference evidence="6 7" key="1">
    <citation type="submission" date="2019-02" db="EMBL/GenBank/DDBJ databases">
        <title>Prokaryotic population dynamics and viral predation in marine succession experiment using metagenomics: the confinement effect.</title>
        <authorList>
            <person name="Haro-Moreno J.M."/>
            <person name="Rodriguez-Valera F."/>
            <person name="Lopez-Perez M."/>
        </authorList>
    </citation>
    <scope>NUCLEOTIDE SEQUENCE [LARGE SCALE GENOMIC DNA]</scope>
    <source>
        <strain evidence="6">MED-G170</strain>
    </source>
</reference>
<keyword evidence="5" id="KW-0143">Chaperone</keyword>
<evidence type="ECO:0000313" key="6">
    <source>
        <dbReference type="EMBL" id="RZO22947.1"/>
    </source>
</evidence>
<comment type="similarity">
    <text evidence="2">Belongs to the SdhE FAD assembly factor family.</text>
</comment>
<proteinExistence type="inferred from homology"/>
<evidence type="ECO:0000256" key="3">
    <source>
        <dbReference type="ARBA" id="ARBA00019418"/>
    </source>
</evidence>